<dbReference type="Gene3D" id="3.40.190.10">
    <property type="entry name" value="Periplasmic binding protein-like II"/>
    <property type="match status" value="2"/>
</dbReference>
<dbReference type="PANTHER" id="PTHR30024:SF17">
    <property type="entry name" value="SOLUTE-BINDING PROTEIN FAMILY 3_N-TERMINAL DOMAIN-CONTAINING PROTEIN"/>
    <property type="match status" value="1"/>
</dbReference>
<reference evidence="1 2" key="1">
    <citation type="submission" date="2020-05" db="EMBL/GenBank/DDBJ databases">
        <title>Thiomicrorhabdus sediminis sp.nov. and Thiomicrorhabdus xiamenensis sp.nov., novel sulfur-oxidizing bacteria isolated from coastal sediment.</title>
        <authorList>
            <person name="Liu X."/>
        </authorList>
    </citation>
    <scope>NUCLEOTIDE SEQUENCE [LARGE SCALE GENOMIC DNA]</scope>
    <source>
        <strain evidence="1 2">G2</strain>
    </source>
</reference>
<dbReference type="RefSeq" id="WP_173283814.1">
    <property type="nucleotide sequence ID" value="NZ_CP054020.1"/>
</dbReference>
<proteinExistence type="predicted"/>
<dbReference type="Pfam" id="PF12974">
    <property type="entry name" value="Phosphonate-bd"/>
    <property type="match status" value="1"/>
</dbReference>
<organism evidence="1 2">
    <name type="scientific">Thiomicrorhabdus xiamenensis</name>
    <dbReference type="NCBI Taxonomy" id="2739063"/>
    <lineage>
        <taxon>Bacteria</taxon>
        <taxon>Pseudomonadati</taxon>
        <taxon>Pseudomonadota</taxon>
        <taxon>Gammaproteobacteria</taxon>
        <taxon>Thiotrichales</taxon>
        <taxon>Piscirickettsiaceae</taxon>
        <taxon>Thiomicrorhabdus</taxon>
    </lineage>
</organism>
<evidence type="ECO:0000313" key="2">
    <source>
        <dbReference type="Proteomes" id="UP000504724"/>
    </source>
</evidence>
<dbReference type="AlphaFoldDB" id="A0A7D4NWY4"/>
<gene>
    <name evidence="1" type="ORF">HQN79_00830</name>
</gene>
<evidence type="ECO:0000313" key="1">
    <source>
        <dbReference type="EMBL" id="QKI88218.1"/>
    </source>
</evidence>
<sequence length="280" mass="31181">MIQLTPLFQFISAIFLATLCAGAYASSHISFAVFPYANPSYIAKVHQPIKRYFEQALKEPVYLISAKDFKSYNQGILQQKYDIIMGAPHMGRLAELASGYYWLGFTANSSYAVITTREENAGKQLKDFKGQQIIMPPKSAIVNYLSRQALQNAGLTPGKDITVIETNSHHNAMLAVINKIQPLGAFGKPAWEDFNPKGKKSLRLLFKSELIPGFAVMVNPKLGQERIRRLREAFLNFPNTEAGKTYFANTGLTGTRRETPQDMPQLDGFLKGVGLLEVTP</sequence>
<name>A0A7D4NWY4_9GAMM</name>
<dbReference type="EMBL" id="CP054020">
    <property type="protein sequence ID" value="QKI88218.1"/>
    <property type="molecule type" value="Genomic_DNA"/>
</dbReference>
<dbReference type="PANTHER" id="PTHR30024">
    <property type="entry name" value="ALIPHATIC SULFONATES-BINDING PROTEIN-RELATED"/>
    <property type="match status" value="1"/>
</dbReference>
<keyword evidence="2" id="KW-1185">Reference proteome</keyword>
<dbReference type="Proteomes" id="UP000504724">
    <property type="component" value="Chromosome"/>
</dbReference>
<dbReference type="SUPFAM" id="SSF53850">
    <property type="entry name" value="Periplasmic binding protein-like II"/>
    <property type="match status" value="1"/>
</dbReference>
<protein>
    <submittedName>
        <fullName evidence="1">Phosphate/phosphite/phosphonate ABC transporter substrate-binding protein</fullName>
    </submittedName>
</protein>
<dbReference type="KEGG" id="txa:HQN79_00830"/>
<accession>A0A7D4NWY4</accession>